<accession>A0A4R1NSY9</accession>
<evidence type="ECO:0000313" key="3">
    <source>
        <dbReference type="Proteomes" id="UP000295169"/>
    </source>
</evidence>
<dbReference type="EMBL" id="SMMU01000064">
    <property type="protein sequence ID" value="TCL15381.1"/>
    <property type="molecule type" value="Genomic_DNA"/>
</dbReference>
<dbReference type="InterPro" id="IPR014057">
    <property type="entry name" value="HI1420"/>
</dbReference>
<gene>
    <name evidence="2" type="ORF">EV691_1643</name>
</gene>
<sequence length="76" mass="8186">MTEEFFEYDPAKALDCAEAVEIFIADALETGDADYIVKAMRVVARARGMAQEADPEGGDSATSHADDVTLSKGNTW</sequence>
<feature type="region of interest" description="Disordered" evidence="1">
    <location>
        <begin position="48"/>
        <end position="76"/>
    </location>
</feature>
<dbReference type="Proteomes" id="UP000295169">
    <property type="component" value="Unassembled WGS sequence"/>
</dbReference>
<name>A0A4R1NSY9_9GAMM</name>
<comment type="caution">
    <text evidence="2">The sequence shown here is derived from an EMBL/GenBank/DDBJ whole genome shotgun (WGS) entry which is preliminary data.</text>
</comment>
<evidence type="ECO:0000256" key="1">
    <source>
        <dbReference type="SAM" id="MobiDB-lite"/>
    </source>
</evidence>
<dbReference type="Pfam" id="PF21716">
    <property type="entry name" value="dnstrm_HI1420"/>
    <property type="match status" value="1"/>
</dbReference>
<organism evidence="2 3">
    <name type="scientific">Azotobacter chroococcum</name>
    <dbReference type="NCBI Taxonomy" id="353"/>
    <lineage>
        <taxon>Bacteria</taxon>
        <taxon>Pseudomonadati</taxon>
        <taxon>Pseudomonadota</taxon>
        <taxon>Gammaproteobacteria</taxon>
        <taxon>Pseudomonadales</taxon>
        <taxon>Pseudomonadaceae</taxon>
        <taxon>Azotobacter</taxon>
    </lineage>
</organism>
<evidence type="ECO:0000313" key="2">
    <source>
        <dbReference type="EMBL" id="TCL15381.1"/>
    </source>
</evidence>
<protein>
    <submittedName>
        <fullName evidence="2">Putative addiction module antidote protein</fullName>
    </submittedName>
</protein>
<dbReference type="RefSeq" id="WP_131301504.1">
    <property type="nucleotide sequence ID" value="NZ_JBHLST010000089.1"/>
</dbReference>
<proteinExistence type="predicted"/>
<reference evidence="2 3" key="1">
    <citation type="submission" date="2019-03" db="EMBL/GenBank/DDBJ databases">
        <title>Genomic Encyclopedia of Type Strains, Phase IV (KMG-IV): sequencing the most valuable type-strain genomes for metagenomic binning, comparative biology and taxonomic classification.</title>
        <authorList>
            <person name="Goeker M."/>
        </authorList>
    </citation>
    <scope>NUCLEOTIDE SEQUENCE [LARGE SCALE GENOMIC DNA]</scope>
    <source>
        <strain evidence="2 3">DSM 2286</strain>
    </source>
</reference>
<dbReference type="AlphaFoldDB" id="A0A4R1NSY9"/>